<dbReference type="GO" id="GO:0005876">
    <property type="term" value="C:spindle microtubule"/>
    <property type="evidence" value="ECO:0007669"/>
    <property type="project" value="TreeGrafter"/>
</dbReference>
<keyword evidence="3" id="KW-0505">Motor protein</keyword>
<dbReference type="PANTHER" id="PTHR47970">
    <property type="entry name" value="KINESIN-LIKE PROTEIN KIF11"/>
    <property type="match status" value="1"/>
</dbReference>
<keyword evidence="2" id="KW-0963">Cytoplasm</keyword>
<proteinExistence type="predicted"/>
<evidence type="ECO:0000259" key="6">
    <source>
        <dbReference type="Pfam" id="PF20155"/>
    </source>
</evidence>
<feature type="coiled-coil region" evidence="5">
    <location>
        <begin position="323"/>
        <end position="376"/>
    </location>
</feature>
<reference evidence="7" key="1">
    <citation type="journal article" date="2021" name="PeerJ">
        <title>Extensive microbial diversity within the chicken gut microbiome revealed by metagenomics and culture.</title>
        <authorList>
            <person name="Gilroy R."/>
            <person name="Ravi A."/>
            <person name="Getino M."/>
            <person name="Pursley I."/>
            <person name="Horton D.L."/>
            <person name="Alikhan N.F."/>
            <person name="Baker D."/>
            <person name="Gharbi K."/>
            <person name="Hall N."/>
            <person name="Watson M."/>
            <person name="Adriaenssens E.M."/>
            <person name="Foster-Nyarko E."/>
            <person name="Jarju S."/>
            <person name="Secka A."/>
            <person name="Antonio M."/>
            <person name="Oren A."/>
            <person name="Chaudhuri R.R."/>
            <person name="La Ragione R."/>
            <person name="Hildebrand F."/>
            <person name="Pallen M.J."/>
        </authorList>
    </citation>
    <scope>NUCLEOTIDE SEQUENCE</scope>
    <source>
        <strain evidence="7">ChiHjej11B10-19426</strain>
    </source>
</reference>
<keyword evidence="4" id="KW-0206">Cytoskeleton</keyword>
<evidence type="ECO:0000256" key="4">
    <source>
        <dbReference type="ARBA" id="ARBA00023212"/>
    </source>
</evidence>
<dbReference type="Pfam" id="PF20155">
    <property type="entry name" value="TMP_3"/>
    <property type="match status" value="1"/>
</dbReference>
<dbReference type="InterPro" id="IPR047149">
    <property type="entry name" value="KIF11-like"/>
</dbReference>
<dbReference type="GO" id="GO:0051231">
    <property type="term" value="P:spindle elongation"/>
    <property type="evidence" value="ECO:0007669"/>
    <property type="project" value="TreeGrafter"/>
</dbReference>
<sequence>MLDLTAKIDTREATIKLQKLQEDARRAVSGMVTDYDRLDAAILKIGHTLKSVGAGISFASLVKQVAQTRGEFQQLEVAFETLLKSKEKADALMSEMVELAAKTPFDLKGVADGARRLLAYGFAAEDVTDILTRLGNVAAGLSLNLQDLAWLYGTTATQGRLYTKDLYQFQNRGIDIAGSLASIMGKTRDEISQMVEAGQIGFPEVQKAIEDMTNEGGRFYNLMQKQAGTITGLVSNLGDAFKVMFNNIGKSSEGVIAGTLKGAITLVENYESVIAVLGRLIALIGIYKTSQVVTMAVKRTTASVAYSEEAAILSELLDIKDENKEADIEAAAAKGTLTRAQAENLVALRKEAEARLQALQAEAGQAAADLATAERSNKVALERVSVAQQNLAIQEQELQRAWELGDAKAIEAQREAVLLAQQEKSAAASAAKVSADRLAEASVKAKTKAIEAETLQLKISQATTKSLTASQSFLTAAVRLSSKAFATLKATMASFLPAAVIMAVMELGRLLYKVATAETEAEAAAKRLADTQKQYDSEVQAEITTLDRLFDKLRAAKSGTDEYANAKKTIQDKYAPLLASMSDEVKSLDNVTAAQNRLKDAIMETAKARAADNAINEAIQTASDKKAGIIGDLREYIQKRRGDQAQAILDELVPKLNDDDFQGVVDVLNKYDINALNRGFGPLNKSIFQYFEVVRSLKTELQNIYTAFGQGGAANGGGSGNGGGADDQTQRITKLADVVDNLNKKSAELNRLRSQTEWTDAQIRKIDELREDLKELEKQYQNLTGKKWGVKSPDVSNLKVDILRIAKVPVKIDTSKIDLDALDLGDYLRVQMDSFNDYLQAYGDFQQKREAVTREYNQRIADAMAEGNTWLAEILKRQLSEALTDLDIENADSTIGRLFQDIGDRSLSELRAMAAEAENALSFITSGEWDEEKGLQFGISKETFDNLQNSANVLSEISKRIKEIRDTADEAEPAITRFAANLSALFSRNIGAGDWSDALSGLSQDFSTLRKGGDMLVESLSNIGEALGNDHITNAADTMGSALDAMESTISGALTGGSIGGPIGAAVGAGLGLIQSLTSTALEAEVRYQETLLALEQARVKQQKEYNDLLFEQKMAFEEYTTIFGTDSYGRAKEAIDLAKQSKQDLNNYIQSSDFSGIKVKTGFEKTGLFGWGKGRYTYDNLLDMYPELIDANGELNKELAESIVTSGQLGDADAERLQQAIDYTERYEEAVAEMNDYLTDVFGQLGAELSDALVSAFRNGTDAAKDFTESAAEMLENWIEQMAFSLYVQPKLQEAQKKIQEINASDMSEEEKTAAISKVISGLIADLQASQSEYNNFLQTGQDAAAGEGIDIFQPDEGSRTAEAKGIAQASQDSIDELNGSQTAIKGLLASIDVNVGNIAQQGMTIAEKFEMIVANGQGMQEQVSVANLHLSAIQENTRFCRYLEQMAQDMRMMSTNIERGTREGIKISR</sequence>
<evidence type="ECO:0000256" key="1">
    <source>
        <dbReference type="ARBA" id="ARBA00004245"/>
    </source>
</evidence>
<dbReference type="InterPro" id="IPR013491">
    <property type="entry name" value="Tape_meas_N"/>
</dbReference>
<dbReference type="Proteomes" id="UP000824014">
    <property type="component" value="Unassembled WGS sequence"/>
</dbReference>
<dbReference type="EMBL" id="DXCC01000021">
    <property type="protein sequence ID" value="HIZ15550.1"/>
    <property type="molecule type" value="Genomic_DNA"/>
</dbReference>
<protein>
    <recommendedName>
        <fullName evidence="6">Tape measure protein N-terminal domain-containing protein</fullName>
    </recommendedName>
</protein>
<reference evidence="7" key="2">
    <citation type="submission" date="2021-04" db="EMBL/GenBank/DDBJ databases">
        <authorList>
            <person name="Gilroy R."/>
        </authorList>
    </citation>
    <scope>NUCLEOTIDE SEQUENCE</scope>
    <source>
        <strain evidence="7">ChiHjej11B10-19426</strain>
    </source>
</reference>
<evidence type="ECO:0000313" key="8">
    <source>
        <dbReference type="Proteomes" id="UP000824014"/>
    </source>
</evidence>
<feature type="domain" description="Tape measure protein N-terminal" evidence="6">
    <location>
        <begin position="63"/>
        <end position="249"/>
    </location>
</feature>
<comment type="caution">
    <text evidence="7">The sequence shown here is derived from an EMBL/GenBank/DDBJ whole genome shotgun (WGS) entry which is preliminary data.</text>
</comment>
<feature type="coiled-coil region" evidence="5">
    <location>
        <begin position="725"/>
        <end position="786"/>
    </location>
</feature>
<organism evidence="7 8">
    <name type="scientific">Candidatus Tidjanibacter faecipullorum</name>
    <dbReference type="NCBI Taxonomy" id="2838766"/>
    <lineage>
        <taxon>Bacteria</taxon>
        <taxon>Pseudomonadati</taxon>
        <taxon>Bacteroidota</taxon>
        <taxon>Bacteroidia</taxon>
        <taxon>Bacteroidales</taxon>
        <taxon>Rikenellaceae</taxon>
        <taxon>Tidjanibacter</taxon>
    </lineage>
</organism>
<keyword evidence="5" id="KW-0175">Coiled coil</keyword>
<evidence type="ECO:0000256" key="5">
    <source>
        <dbReference type="SAM" id="Coils"/>
    </source>
</evidence>
<evidence type="ECO:0000313" key="7">
    <source>
        <dbReference type="EMBL" id="HIZ15550.1"/>
    </source>
</evidence>
<gene>
    <name evidence="7" type="ORF">H9816_06535</name>
</gene>
<dbReference type="GO" id="GO:0008574">
    <property type="term" value="F:plus-end-directed microtubule motor activity"/>
    <property type="evidence" value="ECO:0007669"/>
    <property type="project" value="TreeGrafter"/>
</dbReference>
<name>A0A9D2DER8_9BACT</name>
<comment type="subcellular location">
    <subcellularLocation>
        <location evidence="1">Cytoplasm</location>
        <location evidence="1">Cytoskeleton</location>
    </subcellularLocation>
</comment>
<dbReference type="PANTHER" id="PTHR47970:SF12">
    <property type="entry name" value="KINESIN FAMILY MEMBER 11"/>
    <property type="match status" value="1"/>
</dbReference>
<evidence type="ECO:0000256" key="3">
    <source>
        <dbReference type="ARBA" id="ARBA00023175"/>
    </source>
</evidence>
<accession>A0A9D2DER8</accession>
<evidence type="ECO:0000256" key="2">
    <source>
        <dbReference type="ARBA" id="ARBA00022490"/>
    </source>
</evidence>
<dbReference type="GO" id="GO:0072686">
    <property type="term" value="C:mitotic spindle"/>
    <property type="evidence" value="ECO:0007669"/>
    <property type="project" value="TreeGrafter"/>
</dbReference>